<evidence type="ECO:0000313" key="1">
    <source>
        <dbReference type="EMBL" id="KAK1263164.1"/>
    </source>
</evidence>
<dbReference type="PANTHER" id="PTHR36071">
    <property type="entry name" value="DNA DOUBLE-STRAND BREAK REPAIR PROTEIN"/>
    <property type="match status" value="1"/>
</dbReference>
<reference evidence="1" key="1">
    <citation type="journal article" date="2023" name="Nat. Commun.">
        <title>Diploid and tetraploid genomes of Acorus and the evolution of monocots.</title>
        <authorList>
            <person name="Ma L."/>
            <person name="Liu K.W."/>
            <person name="Li Z."/>
            <person name="Hsiao Y.Y."/>
            <person name="Qi Y."/>
            <person name="Fu T."/>
            <person name="Tang G.D."/>
            <person name="Zhang D."/>
            <person name="Sun W.H."/>
            <person name="Liu D.K."/>
            <person name="Li Y."/>
            <person name="Chen G.Z."/>
            <person name="Liu X.D."/>
            <person name="Liao X.Y."/>
            <person name="Jiang Y.T."/>
            <person name="Yu X."/>
            <person name="Hao Y."/>
            <person name="Huang J."/>
            <person name="Zhao X.W."/>
            <person name="Ke S."/>
            <person name="Chen Y.Y."/>
            <person name="Wu W.L."/>
            <person name="Hsu J.L."/>
            <person name="Lin Y.F."/>
            <person name="Huang M.D."/>
            <person name="Li C.Y."/>
            <person name="Huang L."/>
            <person name="Wang Z.W."/>
            <person name="Zhao X."/>
            <person name="Zhong W.Y."/>
            <person name="Peng D.H."/>
            <person name="Ahmad S."/>
            <person name="Lan S."/>
            <person name="Zhang J.S."/>
            <person name="Tsai W.C."/>
            <person name="Van de Peer Y."/>
            <person name="Liu Z.J."/>
        </authorList>
    </citation>
    <scope>NUCLEOTIDE SEQUENCE</scope>
    <source>
        <strain evidence="1">SCP</strain>
    </source>
</reference>
<organism evidence="1 2">
    <name type="scientific">Acorus gramineus</name>
    <name type="common">Dwarf sweet flag</name>
    <dbReference type="NCBI Taxonomy" id="55184"/>
    <lineage>
        <taxon>Eukaryota</taxon>
        <taxon>Viridiplantae</taxon>
        <taxon>Streptophyta</taxon>
        <taxon>Embryophyta</taxon>
        <taxon>Tracheophyta</taxon>
        <taxon>Spermatophyta</taxon>
        <taxon>Magnoliopsida</taxon>
        <taxon>Liliopsida</taxon>
        <taxon>Acoraceae</taxon>
        <taxon>Acorus</taxon>
    </lineage>
</organism>
<proteinExistence type="predicted"/>
<dbReference type="PANTHER" id="PTHR36071:SF1">
    <property type="entry name" value="DNA DOUBLE-STRAND BREAK REPAIR PROTEIN"/>
    <property type="match status" value="1"/>
</dbReference>
<name>A0AAV9AGB7_ACOGR</name>
<dbReference type="AlphaFoldDB" id="A0AAV9AGB7"/>
<accession>A0AAV9AGB7</accession>
<evidence type="ECO:0000313" key="2">
    <source>
        <dbReference type="Proteomes" id="UP001179952"/>
    </source>
</evidence>
<dbReference type="Proteomes" id="UP001179952">
    <property type="component" value="Unassembled WGS sequence"/>
</dbReference>
<protein>
    <submittedName>
        <fullName evidence="1">Uncharacterized protein</fullName>
    </submittedName>
</protein>
<comment type="caution">
    <text evidence="1">The sequence shown here is derived from an EMBL/GenBank/DDBJ whole genome shotgun (WGS) entry which is preliminary data.</text>
</comment>
<keyword evidence="2" id="KW-1185">Reference proteome</keyword>
<gene>
    <name evidence="1" type="ORF">QJS04_geneDACA009389</name>
</gene>
<sequence>MLCRSLPESFLREDDVFTEVLRNSVEISFRSVSRDEGSHHVISDELQCFDVHEVYNDTLIQSNFVKTVLSRLDDLKSPALHSIAHLLTQNKVKFYRTRPKMKKIICKKLPKIFVELSLTDCVELLAKFPPMFKEPSNYREGYAKLMTPISPSKLMTPISPSLLSSIRNILEGIADQPPQTLVAMFRKLKRSFIVPQFQLVWPSKSQDLLAKRVKRKCEDFLSCLEDGDELPKPLAKALAIACLSVKRRSRISHEEASDFFPFPSEVKMLQDSILTAIWSLPKFDILELKELQSLLDPNGYVSGKSFKTAVKRYLIEYLFECSDVDIPNSFLKTLAFINGRSRHGLLICSKKTIEEETDCVLNVSSQLKQIIWDLFPGNRTDEEFVNAYMEEGGGNAVNNNDEIKSAGNEYCASFIRLNVLFGSEAPVSKPEHLQRHASLIDNEIEDMGDSGHVHSFIPTFSGKDGSQNLTEINVHENGIPVNSDEIEGNVTSCSSDLNGYNATVCLKESMLSRCQESSHETINENENQYLSIQDACDETSLVAHRLIGRLLEGFLNIEGKDIDVSTRSYLRGGASTDFEDGEKSWSSVESNKKGQILIQAVEELIPSFPKSGIERVKELMGLR</sequence>
<dbReference type="EMBL" id="JAUJYN010000009">
    <property type="protein sequence ID" value="KAK1263164.1"/>
    <property type="molecule type" value="Genomic_DNA"/>
</dbReference>
<reference evidence="1" key="2">
    <citation type="submission" date="2023-06" db="EMBL/GenBank/DDBJ databases">
        <authorList>
            <person name="Ma L."/>
            <person name="Liu K.-W."/>
            <person name="Li Z."/>
            <person name="Hsiao Y.-Y."/>
            <person name="Qi Y."/>
            <person name="Fu T."/>
            <person name="Tang G."/>
            <person name="Zhang D."/>
            <person name="Sun W.-H."/>
            <person name="Liu D.-K."/>
            <person name="Li Y."/>
            <person name="Chen G.-Z."/>
            <person name="Liu X.-D."/>
            <person name="Liao X.-Y."/>
            <person name="Jiang Y.-T."/>
            <person name="Yu X."/>
            <person name="Hao Y."/>
            <person name="Huang J."/>
            <person name="Zhao X.-W."/>
            <person name="Ke S."/>
            <person name="Chen Y.-Y."/>
            <person name="Wu W.-L."/>
            <person name="Hsu J.-L."/>
            <person name="Lin Y.-F."/>
            <person name="Huang M.-D."/>
            <person name="Li C.-Y."/>
            <person name="Huang L."/>
            <person name="Wang Z.-W."/>
            <person name="Zhao X."/>
            <person name="Zhong W.-Y."/>
            <person name="Peng D.-H."/>
            <person name="Ahmad S."/>
            <person name="Lan S."/>
            <person name="Zhang J.-S."/>
            <person name="Tsai W.-C."/>
            <person name="Van De Peer Y."/>
            <person name="Liu Z.-J."/>
        </authorList>
    </citation>
    <scope>NUCLEOTIDE SEQUENCE</scope>
    <source>
        <strain evidence="1">SCP</strain>
        <tissue evidence="1">Leaves</tissue>
    </source>
</reference>